<gene>
    <name evidence="3" type="ORF">BJZ21_001128</name>
</gene>
<keyword evidence="3" id="KW-0456">Lyase</keyword>
<comment type="caution">
    <text evidence="3">The sequence shown here is derived from an EMBL/GenBank/DDBJ whole genome shotgun (WGS) entry which is preliminary data.</text>
</comment>
<dbReference type="Gene3D" id="1.10.12.10">
    <property type="entry name" value="Lyase 2-enoyl-coa Hydratase, Chain A, domain 2"/>
    <property type="match status" value="1"/>
</dbReference>
<protein>
    <submittedName>
        <fullName evidence="3">Enoyl-CoA hydratase</fullName>
        <ecNumber evidence="3">4.2.1.17</ecNumber>
    </submittedName>
</protein>
<dbReference type="InterPro" id="IPR014748">
    <property type="entry name" value="Enoyl-CoA_hydra_C"/>
</dbReference>
<dbReference type="Proteomes" id="UP000535511">
    <property type="component" value="Unassembled WGS sequence"/>
</dbReference>
<keyword evidence="4" id="KW-1185">Reference proteome</keyword>
<dbReference type="PROSITE" id="PS00166">
    <property type="entry name" value="ENOYL_COA_HYDRATASE"/>
    <property type="match status" value="1"/>
</dbReference>
<dbReference type="Gene3D" id="3.90.226.10">
    <property type="entry name" value="2-enoyl-CoA Hydratase, Chain A, domain 1"/>
    <property type="match status" value="1"/>
</dbReference>
<dbReference type="EMBL" id="JACCBG010000001">
    <property type="protein sequence ID" value="NYD41045.1"/>
    <property type="molecule type" value="Genomic_DNA"/>
</dbReference>
<dbReference type="Pfam" id="PF00378">
    <property type="entry name" value="ECH_1"/>
    <property type="match status" value="1"/>
</dbReference>
<dbReference type="InterPro" id="IPR029045">
    <property type="entry name" value="ClpP/crotonase-like_dom_sf"/>
</dbReference>
<dbReference type="InterPro" id="IPR018376">
    <property type="entry name" value="Enoyl-CoA_hyd/isom_CS"/>
</dbReference>
<evidence type="ECO:0000256" key="1">
    <source>
        <dbReference type="ARBA" id="ARBA00005254"/>
    </source>
</evidence>
<sequence length="264" mass="28164">MPELSHLRLERPRDGVAVLTLDNPDQRNAMSGEMTRSWVAAVDELAADRSVRAVVVTGEGSAFCSGGDTSWIASEPEASVDDLRERMMPFYRAWLSIRRLEVPTIAAVNGPAIGAGLCLALACDLRYAAVGARLAAPFVRLGVHAGMAGTYLLPRVVGEAHARDLLLTGRTVDADEALRLGLVSRVIEAATFQEEVLATAEGIARTAPVASRLTKLALAGGGHADLESCLQWEALAQPVTMATEDLQEGIRAAREKRPPVFTGR</sequence>
<dbReference type="EC" id="4.2.1.17" evidence="3"/>
<dbReference type="PANTHER" id="PTHR43459">
    <property type="entry name" value="ENOYL-COA HYDRATASE"/>
    <property type="match status" value="1"/>
</dbReference>
<comment type="similarity">
    <text evidence="1 2">Belongs to the enoyl-CoA hydratase/isomerase family.</text>
</comment>
<dbReference type="SUPFAM" id="SSF52096">
    <property type="entry name" value="ClpP/crotonase"/>
    <property type="match status" value="1"/>
</dbReference>
<dbReference type="PANTHER" id="PTHR43459:SF1">
    <property type="entry name" value="EG:BACN32G11.4 PROTEIN"/>
    <property type="match status" value="1"/>
</dbReference>
<evidence type="ECO:0000313" key="4">
    <source>
        <dbReference type="Proteomes" id="UP000535511"/>
    </source>
</evidence>
<proteinExistence type="inferred from homology"/>
<dbReference type="CDD" id="cd06558">
    <property type="entry name" value="crotonase-like"/>
    <property type="match status" value="1"/>
</dbReference>
<dbReference type="RefSeq" id="WP_179662851.1">
    <property type="nucleotide sequence ID" value="NZ_JACCBG010000001.1"/>
</dbReference>
<dbReference type="AlphaFoldDB" id="A0A7Y9E509"/>
<dbReference type="GO" id="GO:0004300">
    <property type="term" value="F:enoyl-CoA hydratase activity"/>
    <property type="evidence" value="ECO:0007669"/>
    <property type="project" value="UniProtKB-EC"/>
</dbReference>
<evidence type="ECO:0000313" key="3">
    <source>
        <dbReference type="EMBL" id="NYD41045.1"/>
    </source>
</evidence>
<organism evidence="3 4">
    <name type="scientific">Nocardioides panaciterrulae</name>
    <dbReference type="NCBI Taxonomy" id="661492"/>
    <lineage>
        <taxon>Bacteria</taxon>
        <taxon>Bacillati</taxon>
        <taxon>Actinomycetota</taxon>
        <taxon>Actinomycetes</taxon>
        <taxon>Propionibacteriales</taxon>
        <taxon>Nocardioidaceae</taxon>
        <taxon>Nocardioides</taxon>
    </lineage>
</organism>
<reference evidence="3 4" key="1">
    <citation type="submission" date="2020-07" db="EMBL/GenBank/DDBJ databases">
        <title>Sequencing the genomes of 1000 actinobacteria strains.</title>
        <authorList>
            <person name="Klenk H.-P."/>
        </authorList>
    </citation>
    <scope>NUCLEOTIDE SEQUENCE [LARGE SCALE GENOMIC DNA]</scope>
    <source>
        <strain evidence="3 4">DSM 21350</strain>
    </source>
</reference>
<dbReference type="InterPro" id="IPR001753">
    <property type="entry name" value="Enoyl-CoA_hydra/iso"/>
</dbReference>
<evidence type="ECO:0000256" key="2">
    <source>
        <dbReference type="RuleBase" id="RU003707"/>
    </source>
</evidence>
<name>A0A7Y9E509_9ACTN</name>
<accession>A0A7Y9E509</accession>